<sequence length="507" mass="56329">MKSRNRTVSWLALLMVIGLTAGCSGGNTGATDLPKKETDSNAPFTITMATAQVGDVPDKDNEVKLALEQYTNTKLDIQWIPTAAYDDKVNIMMASNEMPMMLRVKYIPTAISAMRSGLFWEIGPYLKDYKNLSALDAQFYENITVDGKLYGLPIYRDIARSAVIYRKDWLDTLGLKPPTTPEEWYNVFKAVATGDPDKDGKADTYGMILPKKYNDGSAAVTTRIATSFGAPNKWGVDANGKFTPEFMTKEFMDMLRLFRRAYSEKLINQDFAILDDAEVEKGYDTGKGAIRVAVSSNAKSMQDRLVKNNPNGQFDVMPPTGPSGVRVAGEVGNNGLYVIPKSAVKTEADLKRILAFADKLLDEPMSTLQLRGVENKHFVKTGDGKTEMKDFTAFQKEVKPYRDILFNYEGYNVLPLKDTELGEKGAKISKDNLKWAVPNPALSLDSATYNEKGKELELLMMDAETKYIMGKIDDAGFQAEIDKWRKAGGDLMIKEYEEAYAAAKGKS</sequence>
<evidence type="ECO:0000256" key="3">
    <source>
        <dbReference type="ARBA" id="ARBA00023136"/>
    </source>
</evidence>
<dbReference type="SUPFAM" id="SSF53850">
    <property type="entry name" value="Periplasmic binding protein-like II"/>
    <property type="match status" value="1"/>
</dbReference>
<feature type="chain" id="PRO_5045851104" evidence="6">
    <location>
        <begin position="22"/>
        <end position="507"/>
    </location>
</feature>
<dbReference type="Pfam" id="PF01547">
    <property type="entry name" value="SBP_bac_1"/>
    <property type="match status" value="1"/>
</dbReference>
<name>A0ABW3UN88_9BACL</name>
<evidence type="ECO:0000256" key="4">
    <source>
        <dbReference type="ARBA" id="ARBA00023139"/>
    </source>
</evidence>
<dbReference type="InterPro" id="IPR050490">
    <property type="entry name" value="Bact_solute-bd_prot1"/>
</dbReference>
<dbReference type="Gene3D" id="3.40.190.10">
    <property type="entry name" value="Periplasmic binding protein-like II"/>
    <property type="match status" value="2"/>
</dbReference>
<evidence type="ECO:0000256" key="2">
    <source>
        <dbReference type="ARBA" id="ARBA00022729"/>
    </source>
</evidence>
<dbReference type="EMBL" id="JBHTLU010000019">
    <property type="protein sequence ID" value="MFD1221781.1"/>
    <property type="molecule type" value="Genomic_DNA"/>
</dbReference>
<keyword evidence="2 6" id="KW-0732">Signal</keyword>
<protein>
    <submittedName>
        <fullName evidence="7">Extracellular solute-binding protein</fullName>
    </submittedName>
</protein>
<keyword evidence="8" id="KW-1185">Reference proteome</keyword>
<dbReference type="PANTHER" id="PTHR43649:SF33">
    <property type="entry name" value="POLYGALACTURONAN_RHAMNOGALACTURONAN-BINDING PROTEIN YTCQ"/>
    <property type="match status" value="1"/>
</dbReference>
<accession>A0ABW3UN88</accession>
<keyword evidence="4" id="KW-0564">Palmitate</keyword>
<dbReference type="PROSITE" id="PS51257">
    <property type="entry name" value="PROKAR_LIPOPROTEIN"/>
    <property type="match status" value="1"/>
</dbReference>
<organism evidence="7 8">
    <name type="scientific">Paenibacillus vulneris</name>
    <dbReference type="NCBI Taxonomy" id="1133364"/>
    <lineage>
        <taxon>Bacteria</taxon>
        <taxon>Bacillati</taxon>
        <taxon>Bacillota</taxon>
        <taxon>Bacilli</taxon>
        <taxon>Bacillales</taxon>
        <taxon>Paenibacillaceae</taxon>
        <taxon>Paenibacillus</taxon>
    </lineage>
</organism>
<evidence type="ECO:0000256" key="1">
    <source>
        <dbReference type="ARBA" id="ARBA00022475"/>
    </source>
</evidence>
<keyword evidence="1" id="KW-1003">Cell membrane</keyword>
<keyword evidence="3" id="KW-0472">Membrane</keyword>
<feature type="signal peptide" evidence="6">
    <location>
        <begin position="1"/>
        <end position="21"/>
    </location>
</feature>
<keyword evidence="5" id="KW-0449">Lipoprotein</keyword>
<dbReference type="RefSeq" id="WP_345585965.1">
    <property type="nucleotide sequence ID" value="NZ_BAABJG010000003.1"/>
</dbReference>
<dbReference type="PANTHER" id="PTHR43649">
    <property type="entry name" value="ARABINOSE-BINDING PROTEIN-RELATED"/>
    <property type="match status" value="1"/>
</dbReference>
<comment type="caution">
    <text evidence="7">The sequence shown here is derived from an EMBL/GenBank/DDBJ whole genome shotgun (WGS) entry which is preliminary data.</text>
</comment>
<dbReference type="InterPro" id="IPR006059">
    <property type="entry name" value="SBP"/>
</dbReference>
<dbReference type="Proteomes" id="UP001597180">
    <property type="component" value="Unassembled WGS sequence"/>
</dbReference>
<reference evidence="8" key="1">
    <citation type="journal article" date="2019" name="Int. J. Syst. Evol. Microbiol.">
        <title>The Global Catalogue of Microorganisms (GCM) 10K type strain sequencing project: providing services to taxonomists for standard genome sequencing and annotation.</title>
        <authorList>
            <consortium name="The Broad Institute Genomics Platform"/>
            <consortium name="The Broad Institute Genome Sequencing Center for Infectious Disease"/>
            <person name="Wu L."/>
            <person name="Ma J."/>
        </authorList>
    </citation>
    <scope>NUCLEOTIDE SEQUENCE [LARGE SCALE GENOMIC DNA]</scope>
    <source>
        <strain evidence="8">CCUG 53270</strain>
    </source>
</reference>
<gene>
    <name evidence="7" type="ORF">ACFQ4B_16810</name>
</gene>
<evidence type="ECO:0000313" key="8">
    <source>
        <dbReference type="Proteomes" id="UP001597180"/>
    </source>
</evidence>
<proteinExistence type="predicted"/>
<evidence type="ECO:0000313" key="7">
    <source>
        <dbReference type="EMBL" id="MFD1221781.1"/>
    </source>
</evidence>
<dbReference type="CDD" id="cd13580">
    <property type="entry name" value="PBP2_AlgQ_like_1"/>
    <property type="match status" value="1"/>
</dbReference>
<evidence type="ECO:0000256" key="5">
    <source>
        <dbReference type="ARBA" id="ARBA00023288"/>
    </source>
</evidence>
<evidence type="ECO:0000256" key="6">
    <source>
        <dbReference type="SAM" id="SignalP"/>
    </source>
</evidence>